<proteinExistence type="predicted"/>
<dbReference type="EMBL" id="JBHTGL010000008">
    <property type="protein sequence ID" value="MFD0623796.1"/>
    <property type="molecule type" value="Genomic_DNA"/>
</dbReference>
<comment type="caution">
    <text evidence="1">The sequence shown here is derived from an EMBL/GenBank/DDBJ whole genome shotgun (WGS) entry which is preliminary data.</text>
</comment>
<name>A0ABW2WT08_9ACTN</name>
<reference evidence="2" key="1">
    <citation type="journal article" date="2019" name="Int. J. Syst. Evol. Microbiol.">
        <title>The Global Catalogue of Microorganisms (GCM) 10K type strain sequencing project: providing services to taxonomists for standard genome sequencing and annotation.</title>
        <authorList>
            <consortium name="The Broad Institute Genomics Platform"/>
            <consortium name="The Broad Institute Genome Sequencing Center for Infectious Disease"/>
            <person name="Wu L."/>
            <person name="Ma J."/>
        </authorList>
    </citation>
    <scope>NUCLEOTIDE SEQUENCE [LARGE SCALE GENOMIC DNA]</scope>
    <source>
        <strain evidence="2">JCM 12607</strain>
    </source>
</reference>
<accession>A0ABW2WT08</accession>
<dbReference type="Proteomes" id="UP001596915">
    <property type="component" value="Unassembled WGS sequence"/>
</dbReference>
<evidence type="ECO:0000313" key="1">
    <source>
        <dbReference type="EMBL" id="MFD0623796.1"/>
    </source>
</evidence>
<sequence>MLPHLVQNDGCTSYGPGHHVHWIHTKKCHQEPGQAVELLLTSGDIGADGWFRLRPAFDHAEELPKVWTHAPAALTELLTVHRGRVFWLPRWHALKLVDSAGRATALVNAGFEGGPLCATTAPDPRRTVGGTSYGL</sequence>
<evidence type="ECO:0008006" key="3">
    <source>
        <dbReference type="Google" id="ProtNLM"/>
    </source>
</evidence>
<evidence type="ECO:0000313" key="2">
    <source>
        <dbReference type="Proteomes" id="UP001596915"/>
    </source>
</evidence>
<dbReference type="RefSeq" id="WP_259928315.1">
    <property type="nucleotide sequence ID" value="NZ_JASKYU010000402.1"/>
</dbReference>
<gene>
    <name evidence="1" type="ORF">ACFQ2K_14410</name>
</gene>
<protein>
    <recommendedName>
        <fullName evidence="3">JmjC domain-containing protein</fullName>
    </recommendedName>
</protein>
<organism evidence="1 2">
    <name type="scientific">Streptomyces sanglieri</name>
    <dbReference type="NCBI Taxonomy" id="193460"/>
    <lineage>
        <taxon>Bacteria</taxon>
        <taxon>Bacillati</taxon>
        <taxon>Actinomycetota</taxon>
        <taxon>Actinomycetes</taxon>
        <taxon>Kitasatosporales</taxon>
        <taxon>Streptomycetaceae</taxon>
        <taxon>Streptomyces</taxon>
    </lineage>
</organism>
<keyword evidence="2" id="KW-1185">Reference proteome</keyword>